<reference evidence="2" key="1">
    <citation type="submission" date="2015-11" db="EMBL/GenBank/DDBJ databases">
        <title>De novo transcriptome assembly of four potential Pierce s Disease insect vectors from Arizona vineyards.</title>
        <authorList>
            <person name="Tassone E.E."/>
        </authorList>
    </citation>
    <scope>NUCLEOTIDE SEQUENCE</scope>
</reference>
<feature type="coiled-coil region" evidence="1">
    <location>
        <begin position="178"/>
        <end position="212"/>
    </location>
</feature>
<accession>A0A1B6GPK0</accession>
<sequence length="217" mass="25010">MSGHLVDQEMKLITSHCHDVTEESIKEIHTIWTSIYGSDTELIKERLKTVQDDLKHFWEDQIEGAVSTKNHLVARIESLAKEAFNLEKALGLQSNSTSPSLSSAPLIKLEDELKKLVSSYNEIKNERMREYLELKEQENELCEILGETPQLSEYNSRLDQTYTEYKSPRSYIPTGDDVAAAFARIETLRSRQAELENEFTKLKCELKTLLEECEIRP</sequence>
<organism evidence="2">
    <name type="scientific">Cuerna arida</name>
    <dbReference type="NCBI Taxonomy" id="1464854"/>
    <lineage>
        <taxon>Eukaryota</taxon>
        <taxon>Metazoa</taxon>
        <taxon>Ecdysozoa</taxon>
        <taxon>Arthropoda</taxon>
        <taxon>Hexapoda</taxon>
        <taxon>Insecta</taxon>
        <taxon>Pterygota</taxon>
        <taxon>Neoptera</taxon>
        <taxon>Paraneoptera</taxon>
        <taxon>Hemiptera</taxon>
        <taxon>Auchenorrhyncha</taxon>
        <taxon>Membracoidea</taxon>
        <taxon>Cicadellidae</taxon>
        <taxon>Cicadellinae</taxon>
        <taxon>Proconiini</taxon>
        <taxon>Cuerna</taxon>
    </lineage>
</organism>
<evidence type="ECO:0000256" key="1">
    <source>
        <dbReference type="SAM" id="Coils"/>
    </source>
</evidence>
<feature type="coiled-coil region" evidence="1">
    <location>
        <begin position="106"/>
        <end position="140"/>
    </location>
</feature>
<dbReference type="EMBL" id="GECZ01005413">
    <property type="protein sequence ID" value="JAS64356.1"/>
    <property type="molecule type" value="Transcribed_RNA"/>
</dbReference>
<protein>
    <submittedName>
        <fullName evidence="2">Uncharacterized protein</fullName>
    </submittedName>
</protein>
<gene>
    <name evidence="2" type="ORF">g.17995</name>
</gene>
<dbReference type="AlphaFoldDB" id="A0A1B6GPK0"/>
<keyword evidence="1" id="KW-0175">Coiled coil</keyword>
<evidence type="ECO:0000313" key="2">
    <source>
        <dbReference type="EMBL" id="JAS64356.1"/>
    </source>
</evidence>
<feature type="non-terminal residue" evidence="2">
    <location>
        <position position="217"/>
    </location>
</feature>
<proteinExistence type="predicted"/>
<dbReference type="Pfam" id="PF03999">
    <property type="entry name" value="MAP65_ASE1"/>
    <property type="match status" value="1"/>
</dbReference>
<name>A0A1B6GPK0_9HEMI</name>